<dbReference type="Pfam" id="PF00639">
    <property type="entry name" value="Rotamase"/>
    <property type="match status" value="1"/>
</dbReference>
<dbReference type="AlphaFoldDB" id="A0A2J6A0X8"/>
<dbReference type="Proteomes" id="UP000284785">
    <property type="component" value="Unassembled WGS sequence"/>
</dbReference>
<dbReference type="SUPFAM" id="SSF54534">
    <property type="entry name" value="FKBP-like"/>
    <property type="match status" value="1"/>
</dbReference>
<dbReference type="OMA" id="FERFCHR"/>
<comment type="caution">
    <text evidence="5">The sequence shown here is derived from an EMBL/GenBank/DDBJ whole genome shotgun (WGS) entry which is preliminary data.</text>
</comment>
<evidence type="ECO:0000313" key="3">
    <source>
        <dbReference type="EMBL" id="KAB4488140.1"/>
    </source>
</evidence>
<dbReference type="EC" id="5.2.1.8" evidence="4"/>
<evidence type="ECO:0000313" key="5">
    <source>
        <dbReference type="EMBL" id="RHD80080.1"/>
    </source>
</evidence>
<feature type="domain" description="PpiC" evidence="2">
    <location>
        <begin position="123"/>
        <end position="220"/>
    </location>
</feature>
<dbReference type="EMBL" id="JAQNVG010000052">
    <property type="protein sequence ID" value="MDC2238537.1"/>
    <property type="molecule type" value="Genomic_DNA"/>
</dbReference>
<evidence type="ECO:0000313" key="7">
    <source>
        <dbReference type="Proteomes" id="UP000436858"/>
    </source>
</evidence>
<reference evidence="3 7" key="2">
    <citation type="journal article" date="2019" name="Nat. Med.">
        <title>A library of human gut bacterial isolates paired with longitudinal multiomics data enables mechanistic microbiome research.</title>
        <authorList>
            <person name="Poyet M."/>
            <person name="Groussin M."/>
            <person name="Gibbons S.M."/>
            <person name="Avila-Pacheco J."/>
            <person name="Jiang X."/>
            <person name="Kearney S.M."/>
            <person name="Perrotta A.R."/>
            <person name="Berdy B."/>
            <person name="Zhao S."/>
            <person name="Lieberman T.D."/>
            <person name="Swanson P.K."/>
            <person name="Smith M."/>
            <person name="Roesemann S."/>
            <person name="Alexander J.E."/>
            <person name="Rich S.A."/>
            <person name="Livny J."/>
            <person name="Vlamakis H."/>
            <person name="Clish C."/>
            <person name="Bullock K."/>
            <person name="Deik A."/>
            <person name="Scott J."/>
            <person name="Pierce K.A."/>
            <person name="Xavier R.J."/>
            <person name="Alm E.J."/>
        </authorList>
    </citation>
    <scope>NUCLEOTIDE SEQUENCE [LARGE SCALE GENOMIC DNA]</scope>
    <source>
        <strain evidence="3 7">BIOML-A162</strain>
    </source>
</reference>
<name>A0A2J6A0X8_BACT4</name>
<evidence type="ECO:0000313" key="6">
    <source>
        <dbReference type="Proteomes" id="UP000284785"/>
    </source>
</evidence>
<evidence type="ECO:0000256" key="1">
    <source>
        <dbReference type="PROSITE-ProRule" id="PRU00278"/>
    </source>
</evidence>
<evidence type="ECO:0000259" key="2">
    <source>
        <dbReference type="PROSITE" id="PS50198"/>
    </source>
</evidence>
<dbReference type="Proteomes" id="UP001217776">
    <property type="component" value="Unassembled WGS sequence"/>
</dbReference>
<dbReference type="PANTHER" id="PTHR47245:SF2">
    <property type="entry name" value="PEPTIDYL-PROLYL CIS-TRANS ISOMERASE HP_0175-RELATED"/>
    <property type="match status" value="1"/>
</dbReference>
<accession>A0A2J6A0X8</accession>
<protein>
    <submittedName>
        <fullName evidence="5">Peptidylprolyl isomerase</fullName>
        <ecNumber evidence="4">5.2.1.8</ecNumber>
    </submittedName>
</protein>
<keyword evidence="1" id="KW-0697">Rotamase</keyword>
<dbReference type="InterPro" id="IPR050245">
    <property type="entry name" value="PrsA_foldase"/>
</dbReference>
<dbReference type="PANTHER" id="PTHR47245">
    <property type="entry name" value="PEPTIDYLPROLYL ISOMERASE"/>
    <property type="match status" value="1"/>
</dbReference>
<dbReference type="GO" id="GO:0003755">
    <property type="term" value="F:peptidyl-prolyl cis-trans isomerase activity"/>
    <property type="evidence" value="ECO:0007669"/>
    <property type="project" value="UniProtKB-KW"/>
</dbReference>
<dbReference type="PROSITE" id="PS50198">
    <property type="entry name" value="PPIC_PPIASE_2"/>
    <property type="match status" value="1"/>
</dbReference>
<sequence length="514" mass="59856">MMKRNLLLGWISLFGVLAFAQEDPVVMRINGKDIPRSEFEYSYRRHADGNGMKLSPKEYAEFFIQSKLKVEAARAAGLDTTSAFRKQQEAYRTNLLRSYLLDDQEMDGNARILYQKMKENVRGGQVQIQQIYKYLPQTITSRHLQEEQARMDSIYQVIQNQPGVDFARLVDRFSDDKRCRWIESLQTTSEFEEAAFSLAKGEISKPFFTPEGIHILKVIDRKEVPAYEVVSDSLLNRLRRQPLDKGTEAIVEQLKKEYQYIPNMESLEEVLQKGGTERTLFTIDGQAYTGEMFKRFAASHPQAVKRQLNGFIAKSLLDYESQHMERKHPELRYTLQEYAEKCLAEEIVHQKVDLPAVNDRVGLATYFKFHSSDYRWEHPRYKGVVLHCADKKTAKQAKKLLKKVPENEWEDMLRKTFNTSGAEIIKIEQGVFADGDNKYIDKLVFKKGAFDPVVSYPFTIAVGKKQKGPEDYREVIDQVRKDYRNYLNAYWERELRESGKVEINQEVLKTVNNN</sequence>
<dbReference type="RefSeq" id="WP_011108995.1">
    <property type="nucleotide sequence ID" value="NZ_BAABXH010000002.1"/>
</dbReference>
<dbReference type="EMBL" id="WCRY01000001">
    <property type="protein sequence ID" value="KAB4488140.1"/>
    <property type="molecule type" value="Genomic_DNA"/>
</dbReference>
<dbReference type="EMBL" id="QSJP01000040">
    <property type="protein sequence ID" value="RHD80080.1"/>
    <property type="molecule type" value="Genomic_DNA"/>
</dbReference>
<reference evidence="4" key="3">
    <citation type="submission" date="2022-10" db="EMBL/GenBank/DDBJ databases">
        <title>Human gut microbiome strain richness.</title>
        <authorList>
            <person name="Chen-Liaw A."/>
        </authorList>
    </citation>
    <scope>NUCLEOTIDE SEQUENCE</scope>
    <source>
        <strain evidence="4">1001283st1_A3_1001283B150304_161114</strain>
    </source>
</reference>
<dbReference type="Gene3D" id="3.10.50.40">
    <property type="match status" value="1"/>
</dbReference>
<dbReference type="Proteomes" id="UP000436858">
    <property type="component" value="Unassembled WGS sequence"/>
</dbReference>
<gene>
    <name evidence="5" type="ORF">DW780_26545</name>
    <name evidence="3" type="ORF">GAN91_01710</name>
    <name evidence="4" type="ORF">PO127_22600</name>
</gene>
<organism evidence="5 6">
    <name type="scientific">Bacteroides thetaiotaomicron</name>
    <dbReference type="NCBI Taxonomy" id="818"/>
    <lineage>
        <taxon>Bacteria</taxon>
        <taxon>Pseudomonadati</taxon>
        <taxon>Bacteroidota</taxon>
        <taxon>Bacteroidia</taxon>
        <taxon>Bacteroidales</taxon>
        <taxon>Bacteroidaceae</taxon>
        <taxon>Bacteroides</taxon>
    </lineage>
</organism>
<dbReference type="InterPro" id="IPR000297">
    <property type="entry name" value="PPIase_PpiC"/>
</dbReference>
<dbReference type="InterPro" id="IPR046357">
    <property type="entry name" value="PPIase_dom_sf"/>
</dbReference>
<dbReference type="GeneID" id="60925021"/>
<keyword evidence="1 5" id="KW-0413">Isomerase</keyword>
<reference evidence="5 6" key="1">
    <citation type="submission" date="2018-08" db="EMBL/GenBank/DDBJ databases">
        <title>A genome reference for cultivated species of the human gut microbiota.</title>
        <authorList>
            <person name="Zou Y."/>
            <person name="Xue W."/>
            <person name="Luo G."/>
        </authorList>
    </citation>
    <scope>NUCLEOTIDE SEQUENCE [LARGE SCALE GENOMIC DNA]</scope>
    <source>
        <strain evidence="5 6">AM30-26</strain>
    </source>
</reference>
<proteinExistence type="predicted"/>
<evidence type="ECO:0000313" key="4">
    <source>
        <dbReference type="EMBL" id="MDC2238537.1"/>
    </source>
</evidence>